<feature type="transmembrane region" description="Helical" evidence="1">
    <location>
        <begin position="73"/>
        <end position="93"/>
    </location>
</feature>
<reference evidence="3" key="1">
    <citation type="journal article" date="2020" name="Stud. Mycol.">
        <title>101 Dothideomycetes genomes: a test case for predicting lifestyles and emergence of pathogens.</title>
        <authorList>
            <person name="Haridas S."/>
            <person name="Albert R."/>
            <person name="Binder M."/>
            <person name="Bloem J."/>
            <person name="Labutti K."/>
            <person name="Salamov A."/>
            <person name="Andreopoulos B."/>
            <person name="Baker S."/>
            <person name="Barry K."/>
            <person name="Bills G."/>
            <person name="Bluhm B."/>
            <person name="Cannon C."/>
            <person name="Castanera R."/>
            <person name="Culley D."/>
            <person name="Daum C."/>
            <person name="Ezra D."/>
            <person name="Gonzalez J."/>
            <person name="Henrissat B."/>
            <person name="Kuo A."/>
            <person name="Liang C."/>
            <person name="Lipzen A."/>
            <person name="Lutzoni F."/>
            <person name="Magnuson J."/>
            <person name="Mondo S."/>
            <person name="Nolan M."/>
            <person name="Ohm R."/>
            <person name="Pangilinan J."/>
            <person name="Park H.-J."/>
            <person name="Ramirez L."/>
            <person name="Alfaro M."/>
            <person name="Sun H."/>
            <person name="Tritt A."/>
            <person name="Yoshinaga Y."/>
            <person name="Zwiers L.-H."/>
            <person name="Turgeon B."/>
            <person name="Goodwin S."/>
            <person name="Spatafora J."/>
            <person name="Crous P."/>
            <person name="Grigoriev I."/>
        </authorList>
    </citation>
    <scope>NUCLEOTIDE SEQUENCE</scope>
    <source>
        <strain evidence="3">CBS 379.55</strain>
    </source>
</reference>
<feature type="domain" description="Mitochondrial adapter protein MCP1 transmembrane" evidence="2">
    <location>
        <begin position="176"/>
        <end position="274"/>
    </location>
</feature>
<dbReference type="GO" id="GO:0005741">
    <property type="term" value="C:mitochondrial outer membrane"/>
    <property type="evidence" value="ECO:0007669"/>
    <property type="project" value="TreeGrafter"/>
</dbReference>
<feature type="transmembrane region" description="Helical" evidence="1">
    <location>
        <begin position="113"/>
        <end position="137"/>
    </location>
</feature>
<dbReference type="AlphaFoldDB" id="A0A6A6JUQ6"/>
<protein>
    <recommendedName>
        <fullName evidence="2">Mitochondrial adapter protein MCP1 transmembrane domain-containing protein</fullName>
    </recommendedName>
</protein>
<dbReference type="GO" id="GO:0055088">
    <property type="term" value="P:lipid homeostasis"/>
    <property type="evidence" value="ECO:0007669"/>
    <property type="project" value="InterPro"/>
</dbReference>
<gene>
    <name evidence="3" type="ORF">EI97DRAFT_464142</name>
</gene>
<dbReference type="EMBL" id="ML986485">
    <property type="protein sequence ID" value="KAF2280117.1"/>
    <property type="molecule type" value="Genomic_DNA"/>
</dbReference>
<evidence type="ECO:0000313" key="4">
    <source>
        <dbReference type="Proteomes" id="UP000800097"/>
    </source>
</evidence>
<keyword evidence="4" id="KW-1185">Reference proteome</keyword>
<evidence type="ECO:0000313" key="3">
    <source>
        <dbReference type="EMBL" id="KAF2280117.1"/>
    </source>
</evidence>
<dbReference type="Pfam" id="PF07950">
    <property type="entry name" value="MCP1_TM"/>
    <property type="match status" value="1"/>
</dbReference>
<keyword evidence="1" id="KW-1133">Transmembrane helix</keyword>
<dbReference type="GeneID" id="54554577"/>
<dbReference type="InterPro" id="IPR012472">
    <property type="entry name" value="MCP1_TM"/>
</dbReference>
<accession>A0A6A6JUQ6</accession>
<dbReference type="PANTHER" id="PTHR38409">
    <property type="entry name" value="MDM10-COMPLEMENTING PROTEIN 1"/>
    <property type="match status" value="1"/>
</dbReference>
<proteinExistence type="predicted"/>
<name>A0A6A6JUQ6_WESOR</name>
<dbReference type="Proteomes" id="UP000800097">
    <property type="component" value="Unassembled WGS sequence"/>
</dbReference>
<feature type="transmembrane region" description="Helical" evidence="1">
    <location>
        <begin position="208"/>
        <end position="229"/>
    </location>
</feature>
<dbReference type="OrthoDB" id="10259513at2759"/>
<keyword evidence="1" id="KW-0812">Transmembrane</keyword>
<feature type="transmembrane region" description="Helical" evidence="1">
    <location>
        <begin position="158"/>
        <end position="181"/>
    </location>
</feature>
<dbReference type="GO" id="GO:0007005">
    <property type="term" value="P:mitochondrion organization"/>
    <property type="evidence" value="ECO:0007669"/>
    <property type="project" value="TreeGrafter"/>
</dbReference>
<dbReference type="InterPro" id="IPR039960">
    <property type="entry name" value="MCP1"/>
</dbReference>
<organism evidence="3 4">
    <name type="scientific">Westerdykella ornata</name>
    <dbReference type="NCBI Taxonomy" id="318751"/>
    <lineage>
        <taxon>Eukaryota</taxon>
        <taxon>Fungi</taxon>
        <taxon>Dikarya</taxon>
        <taxon>Ascomycota</taxon>
        <taxon>Pezizomycotina</taxon>
        <taxon>Dothideomycetes</taxon>
        <taxon>Pleosporomycetidae</taxon>
        <taxon>Pleosporales</taxon>
        <taxon>Sporormiaceae</taxon>
        <taxon>Westerdykella</taxon>
    </lineage>
</organism>
<sequence length="278" mass="31065">MGDGLPETPDAGMEVTGLTEVEPSPVEETPIEFKEEYFPFSTVRSASPTTSVLGLGSHGPAYYLTRVQKYSSYAFTVFTAFHITNTSIIPLLTKSVTESNRYLLLTRPYYQSALTEPLLVAIPLVAHITSGLALRFYRRSQSLRRYGAETRRDKKTIPWPPLSGTSALGYLSVVAVGSHMWTTRILPLYMHGDSSLINLSYVSHSFELFPYLAFGGMTALVGIATWHTVWGWAKWLGFLPSQVTVTDSRRHLIKKRRWYMINAASALVAGLWMAEVCQ</sequence>
<dbReference type="RefSeq" id="XP_033657655.1">
    <property type="nucleotide sequence ID" value="XM_033801402.1"/>
</dbReference>
<dbReference type="PANTHER" id="PTHR38409:SF1">
    <property type="entry name" value="MITOCHONDRIAL ADAPTER PROTEIN MCP1"/>
    <property type="match status" value="1"/>
</dbReference>
<keyword evidence="1" id="KW-0472">Membrane</keyword>
<evidence type="ECO:0000259" key="2">
    <source>
        <dbReference type="Pfam" id="PF07950"/>
    </source>
</evidence>
<feature type="transmembrane region" description="Helical" evidence="1">
    <location>
        <begin position="258"/>
        <end position="274"/>
    </location>
</feature>
<evidence type="ECO:0000256" key="1">
    <source>
        <dbReference type="SAM" id="Phobius"/>
    </source>
</evidence>